<evidence type="ECO:0000313" key="3">
    <source>
        <dbReference type="Proteomes" id="UP000814243"/>
    </source>
</evidence>
<gene>
    <name evidence="2" type="ORF">HF086_008850</name>
</gene>
<evidence type="ECO:0000313" key="2">
    <source>
        <dbReference type="EMBL" id="KAH9643363.1"/>
    </source>
</evidence>
<dbReference type="AlphaFoldDB" id="A0A922MUV8"/>
<feature type="region of interest" description="Disordered" evidence="1">
    <location>
        <begin position="159"/>
        <end position="274"/>
    </location>
</feature>
<protein>
    <submittedName>
        <fullName evidence="2">Uncharacterized protein</fullName>
    </submittedName>
</protein>
<name>A0A922MUV8_SPOEX</name>
<comment type="caution">
    <text evidence="2">The sequence shown here is derived from an EMBL/GenBank/DDBJ whole genome shotgun (WGS) entry which is preliminary data.</text>
</comment>
<evidence type="ECO:0000256" key="1">
    <source>
        <dbReference type="SAM" id="MobiDB-lite"/>
    </source>
</evidence>
<feature type="compositionally biased region" description="Basic and acidic residues" evidence="1">
    <location>
        <begin position="159"/>
        <end position="179"/>
    </location>
</feature>
<dbReference type="Proteomes" id="UP000814243">
    <property type="component" value="Unassembled WGS sequence"/>
</dbReference>
<sequence>MKAYVSDEESVLQLRVGASSVCGTPAGSPRPLRRDPSILKGGGSFRARRVTGEPPAVTFNVEHEDDSDSDGQITFSARPRIARFDDVPRRAAPAPRSRPSSLLVAPEDAVDVASLAARSLSVEDSTRTGSPIVDLKLRGLRRTAEILRKVSSAERLSRLRDKIMSRGGGSRERSPARDEPSDDESAPLVSPGCVPVPIPAAVGSPGPPSEASTLAGAADNGSASLSPRSDVTELESPRDVGAAFDLLPGDKRADDRATRPAARLDHAGSSASLGDMVEPYNMRLLGEAGRGLWRQDALDAGPPWPWDEPDSAV</sequence>
<dbReference type="EMBL" id="JACEFF010000140">
    <property type="protein sequence ID" value="KAH9643363.1"/>
    <property type="molecule type" value="Genomic_DNA"/>
</dbReference>
<proteinExistence type="predicted"/>
<organism evidence="2 3">
    <name type="scientific">Spodoptera exigua</name>
    <name type="common">Beet armyworm</name>
    <name type="synonym">Noctua fulgens</name>
    <dbReference type="NCBI Taxonomy" id="7107"/>
    <lineage>
        <taxon>Eukaryota</taxon>
        <taxon>Metazoa</taxon>
        <taxon>Ecdysozoa</taxon>
        <taxon>Arthropoda</taxon>
        <taxon>Hexapoda</taxon>
        <taxon>Insecta</taxon>
        <taxon>Pterygota</taxon>
        <taxon>Neoptera</taxon>
        <taxon>Endopterygota</taxon>
        <taxon>Lepidoptera</taxon>
        <taxon>Glossata</taxon>
        <taxon>Ditrysia</taxon>
        <taxon>Noctuoidea</taxon>
        <taxon>Noctuidae</taxon>
        <taxon>Amphipyrinae</taxon>
        <taxon>Spodoptera</taxon>
    </lineage>
</organism>
<feature type="compositionally biased region" description="Basic and acidic residues" evidence="1">
    <location>
        <begin position="248"/>
        <end position="266"/>
    </location>
</feature>
<reference evidence="2" key="1">
    <citation type="journal article" date="2021" name="G3 (Bethesda)">
        <title>Genome and transcriptome analysis of the beet armyworm Spodoptera exigua reveals targets for pest control. .</title>
        <authorList>
            <person name="Simon S."/>
            <person name="Breeschoten T."/>
            <person name="Jansen H.J."/>
            <person name="Dirks R.P."/>
            <person name="Schranz M.E."/>
            <person name="Ros V.I.D."/>
        </authorList>
    </citation>
    <scope>NUCLEOTIDE SEQUENCE</scope>
    <source>
        <strain evidence="2">TB_SE_WUR_2020</strain>
    </source>
</reference>
<feature type="region of interest" description="Disordered" evidence="1">
    <location>
        <begin position="20"/>
        <end position="49"/>
    </location>
</feature>
<accession>A0A922MUV8</accession>